<sequence length="184" mass="19024">MTGPVALWCRLGAGLLAGAIAIGLNTVALKLADYVPLATAHGGLLRLVSLWIGPVLQQTGIAALWLALGGPPANTPPFQTGFHLAVGLAMAVVYVVAIEPVLPRPAWLKGAIYAAGVWLLNAVVVLPLTGEGFAGSAHLTPAGMLWYAAAHTLFFMTLALLFARFSPRPPRPISRGGAGEVFTG</sequence>
<keyword evidence="1" id="KW-0812">Transmembrane</keyword>
<comment type="caution">
    <text evidence="2">The sequence shown here is derived from an EMBL/GenBank/DDBJ whole genome shotgun (WGS) entry which is preliminary data.</text>
</comment>
<dbReference type="Proteomes" id="UP001595711">
    <property type="component" value="Unassembled WGS sequence"/>
</dbReference>
<feature type="transmembrane region" description="Helical" evidence="1">
    <location>
        <begin position="110"/>
        <end position="129"/>
    </location>
</feature>
<protein>
    <recommendedName>
        <fullName evidence="4">DUF1440 domain-containing protein</fullName>
    </recommendedName>
</protein>
<evidence type="ECO:0000256" key="1">
    <source>
        <dbReference type="SAM" id="Phobius"/>
    </source>
</evidence>
<reference evidence="3" key="1">
    <citation type="journal article" date="2019" name="Int. J. Syst. Evol. Microbiol.">
        <title>The Global Catalogue of Microorganisms (GCM) 10K type strain sequencing project: providing services to taxonomists for standard genome sequencing and annotation.</title>
        <authorList>
            <consortium name="The Broad Institute Genomics Platform"/>
            <consortium name="The Broad Institute Genome Sequencing Center for Infectious Disease"/>
            <person name="Wu L."/>
            <person name="Ma J."/>
        </authorList>
    </citation>
    <scope>NUCLEOTIDE SEQUENCE [LARGE SCALE GENOMIC DNA]</scope>
    <source>
        <strain evidence="3">KCTC 42182</strain>
    </source>
</reference>
<keyword evidence="3" id="KW-1185">Reference proteome</keyword>
<keyword evidence="1" id="KW-0472">Membrane</keyword>
<evidence type="ECO:0000313" key="2">
    <source>
        <dbReference type="EMBL" id="MFC3676360.1"/>
    </source>
</evidence>
<feature type="transmembrane region" description="Helical" evidence="1">
    <location>
        <begin position="80"/>
        <end position="98"/>
    </location>
</feature>
<gene>
    <name evidence="2" type="ORF">ACFOOQ_12450</name>
</gene>
<dbReference type="EMBL" id="JBHRYJ010000002">
    <property type="protein sequence ID" value="MFC3676360.1"/>
    <property type="molecule type" value="Genomic_DNA"/>
</dbReference>
<feature type="transmembrane region" description="Helical" evidence="1">
    <location>
        <begin position="12"/>
        <end position="32"/>
    </location>
</feature>
<organism evidence="2 3">
    <name type="scientific">Ferrovibrio xuzhouensis</name>
    <dbReference type="NCBI Taxonomy" id="1576914"/>
    <lineage>
        <taxon>Bacteria</taxon>
        <taxon>Pseudomonadati</taxon>
        <taxon>Pseudomonadota</taxon>
        <taxon>Alphaproteobacteria</taxon>
        <taxon>Rhodospirillales</taxon>
        <taxon>Rhodospirillaceae</taxon>
        <taxon>Ferrovibrio</taxon>
    </lineage>
</organism>
<evidence type="ECO:0008006" key="4">
    <source>
        <dbReference type="Google" id="ProtNLM"/>
    </source>
</evidence>
<evidence type="ECO:0000313" key="3">
    <source>
        <dbReference type="Proteomes" id="UP001595711"/>
    </source>
</evidence>
<feature type="transmembrane region" description="Helical" evidence="1">
    <location>
        <begin position="144"/>
        <end position="165"/>
    </location>
</feature>
<keyword evidence="1" id="KW-1133">Transmembrane helix</keyword>
<proteinExistence type="predicted"/>
<name>A0ABV7VGQ4_9PROT</name>
<accession>A0ABV7VGQ4</accession>
<dbReference type="RefSeq" id="WP_379726827.1">
    <property type="nucleotide sequence ID" value="NZ_JBHRYJ010000002.1"/>
</dbReference>